<reference evidence="2" key="1">
    <citation type="submission" date="2020-07" db="EMBL/GenBank/DDBJ databases">
        <title>A long reads based de novo assembly of the rainbow trout Arlee double haploid line genome.</title>
        <authorList>
            <person name="Gao G."/>
            <person name="Palti Y."/>
        </authorList>
    </citation>
    <scope>NUCLEOTIDE SEQUENCE [LARGE SCALE GENOMIC DNA]</scope>
</reference>
<dbReference type="Ensembl" id="ENSOMYT00000020000.2">
    <property type="protein sequence ID" value="ENSOMYP00000126622.1"/>
    <property type="gene ID" value="ENSOMYG00000008868.2"/>
</dbReference>
<accession>A0A8K9X1X7</accession>
<name>A0A8K9X1X7_ONCMY</name>
<reference evidence="2" key="2">
    <citation type="submission" date="2025-08" db="UniProtKB">
        <authorList>
            <consortium name="Ensembl"/>
        </authorList>
    </citation>
    <scope>IDENTIFICATION</scope>
</reference>
<evidence type="ECO:0000313" key="3">
    <source>
        <dbReference type="Proteomes" id="UP000694395"/>
    </source>
</evidence>
<dbReference type="AlphaFoldDB" id="A0A8K9X1X7"/>
<organism evidence="2 3">
    <name type="scientific">Oncorhynchus mykiss</name>
    <name type="common">Rainbow trout</name>
    <name type="synonym">Salmo gairdneri</name>
    <dbReference type="NCBI Taxonomy" id="8022"/>
    <lineage>
        <taxon>Eukaryota</taxon>
        <taxon>Metazoa</taxon>
        <taxon>Chordata</taxon>
        <taxon>Craniata</taxon>
        <taxon>Vertebrata</taxon>
        <taxon>Euteleostomi</taxon>
        <taxon>Actinopterygii</taxon>
        <taxon>Neopterygii</taxon>
        <taxon>Teleostei</taxon>
        <taxon>Protacanthopterygii</taxon>
        <taxon>Salmoniformes</taxon>
        <taxon>Salmonidae</taxon>
        <taxon>Salmoninae</taxon>
        <taxon>Oncorhynchus</taxon>
    </lineage>
</organism>
<dbReference type="GeneTree" id="ENSGT01060000253595"/>
<keyword evidence="3" id="KW-1185">Reference proteome</keyword>
<proteinExistence type="predicted"/>
<feature type="domain" description="CASTOR1 N-terminal" evidence="1">
    <location>
        <begin position="7"/>
        <end position="35"/>
    </location>
</feature>
<sequence length="53" mass="5980">MKIWITLKVVSIAKEGIQSCTHGLIKLAFLPSKARLPEQNRTEQDRTEQVGSE</sequence>
<evidence type="ECO:0000313" key="2">
    <source>
        <dbReference type="Ensembl" id="ENSOMYP00000126622.1"/>
    </source>
</evidence>
<evidence type="ECO:0000259" key="1">
    <source>
        <dbReference type="Pfam" id="PF18700"/>
    </source>
</evidence>
<dbReference type="InterPro" id="IPR040778">
    <property type="entry name" value="CASTOR1_N"/>
</dbReference>
<protein>
    <recommendedName>
        <fullName evidence="1">CASTOR1 N-terminal domain-containing protein</fullName>
    </recommendedName>
</protein>
<reference evidence="2" key="3">
    <citation type="submission" date="2025-09" db="UniProtKB">
        <authorList>
            <consortium name="Ensembl"/>
        </authorList>
    </citation>
    <scope>IDENTIFICATION</scope>
</reference>
<dbReference type="Proteomes" id="UP000694395">
    <property type="component" value="Chromosome 4"/>
</dbReference>
<dbReference type="Pfam" id="PF18700">
    <property type="entry name" value="Castor1_N"/>
    <property type="match status" value="1"/>
</dbReference>